<dbReference type="Pfam" id="PF11807">
    <property type="entry name" value="UstYa"/>
    <property type="match status" value="1"/>
</dbReference>
<evidence type="ECO:0000256" key="3">
    <source>
        <dbReference type="SAM" id="Phobius"/>
    </source>
</evidence>
<keyword evidence="3" id="KW-0472">Membrane</keyword>
<feature type="transmembrane region" description="Helical" evidence="3">
    <location>
        <begin position="12"/>
        <end position="33"/>
    </location>
</feature>
<name>A0A093UTV5_TALMA</name>
<dbReference type="AlphaFoldDB" id="A0A093UTV5"/>
<keyword evidence="3" id="KW-1133">Transmembrane helix</keyword>
<organism evidence="4">
    <name type="scientific">Talaromyces marneffei PM1</name>
    <dbReference type="NCBI Taxonomy" id="1077442"/>
    <lineage>
        <taxon>Eukaryota</taxon>
        <taxon>Fungi</taxon>
        <taxon>Dikarya</taxon>
        <taxon>Ascomycota</taxon>
        <taxon>Pezizomycotina</taxon>
        <taxon>Eurotiomycetes</taxon>
        <taxon>Eurotiomycetidae</taxon>
        <taxon>Eurotiales</taxon>
        <taxon>Trichocomaceae</taxon>
        <taxon>Talaromyces</taxon>
        <taxon>Talaromyces sect. Talaromyces</taxon>
    </lineage>
</organism>
<sequence>MLSKTGCTSVLALLHLSVYGLSSLGFEIMMWFLKKKRYVLVTDKSSYSGVVSSRNSESLHVPDQPLISTHRIKVWAYISAAINVLLGCLLTLTLIDLRRLQSPLPPWPSTLYSPAQHIVQYETVLFNRGLNRNDSIFVGPPDDASDAAWEALWEPNLFAQIPNHQAEKIPNNSIPVAKTDTSIVGLDVFHQLHCLNALRKNLRPERYEGRSDKSKIKDVAVGIEHLDHCVESLRQSLICTADLSPVRWEWTAKGYATTTTAHICRNWKMITDWAESHKITHHLDGTPINDK</sequence>
<reference evidence="4" key="1">
    <citation type="journal article" date="2014" name="PLoS Genet.">
        <title>Signature Gene Expression Reveals Novel Clues to the Molecular Mechanisms of Dimorphic Transition in Penicillium marneffei.</title>
        <authorList>
            <person name="Yang E."/>
            <person name="Wang G."/>
            <person name="Cai J."/>
            <person name="Woo P.C."/>
            <person name="Lau S.K."/>
            <person name="Yuen K.-Y."/>
            <person name="Chow W.-N."/>
            <person name="Lin X."/>
        </authorList>
    </citation>
    <scope>NUCLEOTIDE SEQUENCE [LARGE SCALE GENOMIC DNA]</scope>
    <source>
        <strain evidence="4">PM1</strain>
    </source>
</reference>
<comment type="pathway">
    <text evidence="1">Mycotoxin biosynthesis.</text>
</comment>
<proteinExistence type="inferred from homology"/>
<dbReference type="EMBL" id="JPOX01000070">
    <property type="protein sequence ID" value="KFX41119.1"/>
    <property type="molecule type" value="Genomic_DNA"/>
</dbReference>
<dbReference type="InterPro" id="IPR021765">
    <property type="entry name" value="UstYa-like"/>
</dbReference>
<feature type="transmembrane region" description="Helical" evidence="3">
    <location>
        <begin position="74"/>
        <end position="95"/>
    </location>
</feature>
<dbReference type="PANTHER" id="PTHR33365:SF4">
    <property type="entry name" value="CYCLOCHLOROTINE BIOSYNTHESIS PROTEIN O"/>
    <property type="match status" value="1"/>
</dbReference>
<evidence type="ECO:0000256" key="1">
    <source>
        <dbReference type="ARBA" id="ARBA00004685"/>
    </source>
</evidence>
<accession>A0A093UTV5</accession>
<evidence type="ECO:0000256" key="2">
    <source>
        <dbReference type="ARBA" id="ARBA00035112"/>
    </source>
</evidence>
<dbReference type="GO" id="GO:0043386">
    <property type="term" value="P:mycotoxin biosynthetic process"/>
    <property type="evidence" value="ECO:0007669"/>
    <property type="project" value="InterPro"/>
</dbReference>
<protein>
    <submittedName>
        <fullName evidence="4">Uncharacterized protein</fullName>
    </submittedName>
</protein>
<gene>
    <name evidence="4" type="ORF">GQ26_0700080</name>
</gene>
<evidence type="ECO:0000313" key="4">
    <source>
        <dbReference type="EMBL" id="KFX41119.1"/>
    </source>
</evidence>
<dbReference type="PANTHER" id="PTHR33365">
    <property type="entry name" value="YALI0B05434P"/>
    <property type="match status" value="1"/>
</dbReference>
<comment type="caution">
    <text evidence="4">The sequence shown here is derived from an EMBL/GenBank/DDBJ whole genome shotgun (WGS) entry which is preliminary data.</text>
</comment>
<keyword evidence="3" id="KW-0812">Transmembrane</keyword>
<comment type="similarity">
    <text evidence="2">Belongs to the ustYa family.</text>
</comment>